<proteinExistence type="predicted"/>
<dbReference type="EMBL" id="CP040749">
    <property type="protein sequence ID" value="QCX40625.1"/>
    <property type="molecule type" value="Genomic_DNA"/>
</dbReference>
<dbReference type="RefSeq" id="WP_138951787.1">
    <property type="nucleotide sequence ID" value="NZ_CP040749.1"/>
</dbReference>
<dbReference type="AlphaFoldDB" id="A0A5B7TUW8"/>
<keyword evidence="1" id="KW-0472">Membrane</keyword>
<organism evidence="2 3">
    <name type="scientific">Aureibaculum algae</name>
    <dbReference type="NCBI Taxonomy" id="2584122"/>
    <lineage>
        <taxon>Bacteria</taxon>
        <taxon>Pseudomonadati</taxon>
        <taxon>Bacteroidota</taxon>
        <taxon>Flavobacteriia</taxon>
        <taxon>Flavobacteriales</taxon>
        <taxon>Flavobacteriaceae</taxon>
        <taxon>Aureibaculum</taxon>
    </lineage>
</organism>
<dbReference type="KEGG" id="fbe:FF125_20085"/>
<evidence type="ECO:0000313" key="3">
    <source>
        <dbReference type="Proteomes" id="UP000306229"/>
    </source>
</evidence>
<evidence type="ECO:0000256" key="1">
    <source>
        <dbReference type="SAM" id="Phobius"/>
    </source>
</evidence>
<sequence>MTKKKNITRTVIIAVVLVAIAVMIKGFLDGYQDATDRSDLISEVLEENCDCTEINQIIYAKGLQFGKEGMSTEKAEYQMIDCDYQYFEDEAIRINEILNKKVKGFKDFDLLTIELNNKKNTEIITIRNGVIQ</sequence>
<accession>A0A5B7TUW8</accession>
<reference evidence="2 3" key="1">
    <citation type="submission" date="2019-05" db="EMBL/GenBank/DDBJ databases">
        <title>Algicella ahnfeltiae gen. nov., sp. nov., a novel marine bacterium of the family Flavobacteriaceae isolated from a red alga.</title>
        <authorList>
            <person name="Nedashkovskaya O.I."/>
            <person name="Kukhlevskiy A.D."/>
            <person name="Kim S.-G."/>
            <person name="Zhukova N.V."/>
            <person name="Mikhailov V.V."/>
        </authorList>
    </citation>
    <scope>NUCLEOTIDE SEQUENCE [LARGE SCALE GENOMIC DNA]</scope>
    <source>
        <strain evidence="2 3">10Alg115</strain>
    </source>
</reference>
<keyword evidence="3" id="KW-1185">Reference proteome</keyword>
<evidence type="ECO:0000313" key="2">
    <source>
        <dbReference type="EMBL" id="QCX40625.1"/>
    </source>
</evidence>
<protein>
    <submittedName>
        <fullName evidence="2">Uncharacterized protein</fullName>
    </submittedName>
</protein>
<keyword evidence="1" id="KW-0812">Transmembrane</keyword>
<name>A0A5B7TUW8_9FLAO</name>
<feature type="transmembrane region" description="Helical" evidence="1">
    <location>
        <begin position="7"/>
        <end position="28"/>
    </location>
</feature>
<dbReference type="OrthoDB" id="1164154at2"/>
<gene>
    <name evidence="2" type="ORF">FF125_20085</name>
</gene>
<dbReference type="Proteomes" id="UP000306229">
    <property type="component" value="Chromosome"/>
</dbReference>
<keyword evidence="1" id="KW-1133">Transmembrane helix</keyword>